<dbReference type="GeneID" id="87867675"/>
<dbReference type="AlphaFoldDB" id="A0AAE0JER7"/>
<name>A0AAE0JER7_9PEZI</name>
<sequence>MTQKDHLLVEIGRGNCGSVWAKRLSEVDDDDNDNKTVIKREDCNTGRSVTKEHDIHKHILARLTAATMASKSDSNLITGYQVNIPTAIDFIASTSPEWASLLPRLPKDCKPCKALKNERIPPMQQHVRQLLAQRFHGGGHGGPRGEKLAADLLDAVRTEQNCLVRPFLGRRRLPRDRPRMISVVSFRNFPLHLDQIEELGLPVEEYAMAMADMLAFLHWEAEVDAADVEFVLARPRHQPALSSPPPSIGSKPFTQEGVFGPHAMWLLDFDCCKKMTIPTEDDDEEAEVAHLENVAKAFWRNDPWYPRPPDKNRAGSEHYVADGQLWEKFKRRYMETSGEIMEGNGKDEWVRELPGKAMDMIERTGGRWKKSVV</sequence>
<reference evidence="2" key="2">
    <citation type="submission" date="2023-06" db="EMBL/GenBank/DDBJ databases">
        <authorList>
            <consortium name="Lawrence Berkeley National Laboratory"/>
            <person name="Haridas S."/>
            <person name="Hensen N."/>
            <person name="Bonometti L."/>
            <person name="Westerberg I."/>
            <person name="Brannstrom I.O."/>
            <person name="Guillou S."/>
            <person name="Cros-Aarteil S."/>
            <person name="Calhoun S."/>
            <person name="Kuo A."/>
            <person name="Mondo S."/>
            <person name="Pangilinan J."/>
            <person name="Riley R."/>
            <person name="Labutti K."/>
            <person name="Andreopoulos B."/>
            <person name="Lipzen A."/>
            <person name="Chen C."/>
            <person name="Yanf M."/>
            <person name="Daum C."/>
            <person name="Ng V."/>
            <person name="Clum A."/>
            <person name="Steindorff A."/>
            <person name="Ohm R."/>
            <person name="Martin F."/>
            <person name="Silar P."/>
            <person name="Natvig D."/>
            <person name="Lalanne C."/>
            <person name="Gautier V."/>
            <person name="Ament-Velasquez S.L."/>
            <person name="Kruys A."/>
            <person name="Hutchinson M.I."/>
            <person name="Powell A.J."/>
            <person name="Barry K."/>
            <person name="Miller A.N."/>
            <person name="Grigoriev I.V."/>
            <person name="Debuchy R."/>
            <person name="Gladieux P."/>
            <person name="Thoren M.H."/>
            <person name="Johannesson H."/>
        </authorList>
    </citation>
    <scope>NUCLEOTIDE SEQUENCE</scope>
    <source>
        <strain evidence="2">CBS 560.94</strain>
    </source>
</reference>
<evidence type="ECO:0000259" key="1">
    <source>
        <dbReference type="Pfam" id="PF12417"/>
    </source>
</evidence>
<evidence type="ECO:0000313" key="3">
    <source>
        <dbReference type="Proteomes" id="UP001278500"/>
    </source>
</evidence>
<evidence type="ECO:0000313" key="2">
    <source>
        <dbReference type="EMBL" id="KAK3344643.1"/>
    </source>
</evidence>
<protein>
    <submittedName>
        <fullName evidence="2">Zinc finger protein-domain-containing protein</fullName>
    </submittedName>
</protein>
<gene>
    <name evidence="2" type="ORF">B0H65DRAFT_572843</name>
</gene>
<dbReference type="InterPro" id="IPR022137">
    <property type="entry name" value="Znf_prot_DUF3669"/>
</dbReference>
<organism evidence="2 3">
    <name type="scientific">Neurospora tetraspora</name>
    <dbReference type="NCBI Taxonomy" id="94610"/>
    <lineage>
        <taxon>Eukaryota</taxon>
        <taxon>Fungi</taxon>
        <taxon>Dikarya</taxon>
        <taxon>Ascomycota</taxon>
        <taxon>Pezizomycotina</taxon>
        <taxon>Sordariomycetes</taxon>
        <taxon>Sordariomycetidae</taxon>
        <taxon>Sordariales</taxon>
        <taxon>Sordariaceae</taxon>
        <taxon>Neurospora</taxon>
    </lineage>
</organism>
<dbReference type="RefSeq" id="XP_062681256.1">
    <property type="nucleotide sequence ID" value="XM_062830521.1"/>
</dbReference>
<keyword evidence="3" id="KW-1185">Reference proteome</keyword>
<dbReference type="Proteomes" id="UP001278500">
    <property type="component" value="Unassembled WGS sequence"/>
</dbReference>
<accession>A0AAE0JER7</accession>
<dbReference type="PANTHER" id="PTHR40780">
    <property type="entry name" value="DUF3669 DOMAIN-CONTAINING PROTEIN"/>
    <property type="match status" value="1"/>
</dbReference>
<dbReference type="PANTHER" id="PTHR40780:SF3">
    <property type="entry name" value="DUF3669 DOMAIN-CONTAINING PROTEIN"/>
    <property type="match status" value="1"/>
</dbReference>
<dbReference type="Pfam" id="PF12417">
    <property type="entry name" value="DUF3669"/>
    <property type="match status" value="1"/>
</dbReference>
<dbReference type="EMBL" id="JAUEPP010000004">
    <property type="protein sequence ID" value="KAK3344643.1"/>
    <property type="molecule type" value="Genomic_DNA"/>
</dbReference>
<feature type="domain" description="DUF3669" evidence="1">
    <location>
        <begin position="264"/>
        <end position="343"/>
    </location>
</feature>
<reference evidence="2" key="1">
    <citation type="journal article" date="2023" name="Mol. Phylogenet. Evol.">
        <title>Genome-scale phylogeny and comparative genomics of the fungal order Sordariales.</title>
        <authorList>
            <person name="Hensen N."/>
            <person name="Bonometti L."/>
            <person name="Westerberg I."/>
            <person name="Brannstrom I.O."/>
            <person name="Guillou S."/>
            <person name="Cros-Aarteil S."/>
            <person name="Calhoun S."/>
            <person name="Haridas S."/>
            <person name="Kuo A."/>
            <person name="Mondo S."/>
            <person name="Pangilinan J."/>
            <person name="Riley R."/>
            <person name="LaButti K."/>
            <person name="Andreopoulos B."/>
            <person name="Lipzen A."/>
            <person name="Chen C."/>
            <person name="Yan M."/>
            <person name="Daum C."/>
            <person name="Ng V."/>
            <person name="Clum A."/>
            <person name="Steindorff A."/>
            <person name="Ohm R.A."/>
            <person name="Martin F."/>
            <person name="Silar P."/>
            <person name="Natvig D.O."/>
            <person name="Lalanne C."/>
            <person name="Gautier V."/>
            <person name="Ament-Velasquez S.L."/>
            <person name="Kruys A."/>
            <person name="Hutchinson M.I."/>
            <person name="Powell A.J."/>
            <person name="Barry K."/>
            <person name="Miller A.N."/>
            <person name="Grigoriev I.V."/>
            <person name="Debuchy R."/>
            <person name="Gladieux P."/>
            <person name="Hiltunen Thoren M."/>
            <person name="Johannesson H."/>
        </authorList>
    </citation>
    <scope>NUCLEOTIDE SEQUENCE</scope>
    <source>
        <strain evidence="2">CBS 560.94</strain>
    </source>
</reference>
<comment type="caution">
    <text evidence="2">The sequence shown here is derived from an EMBL/GenBank/DDBJ whole genome shotgun (WGS) entry which is preliminary data.</text>
</comment>
<proteinExistence type="predicted"/>